<feature type="binding site" evidence="9">
    <location>
        <position position="118"/>
    </location>
    <ligand>
        <name>S-adenosyl-L-methionine</name>
        <dbReference type="ChEBI" id="CHEBI:59789"/>
    </ligand>
</feature>
<feature type="region of interest" description="Interaction with RNA" evidence="9">
    <location>
        <begin position="124"/>
        <end position="129"/>
    </location>
</feature>
<evidence type="ECO:0000313" key="10">
    <source>
        <dbReference type="EMBL" id="SDZ29259.1"/>
    </source>
</evidence>
<sequence length="211" mass="25393">MRLRNKPWAKKMIEDHPQIVEPNPEYWKGRWRELFANDHPLHVEIGTGKGQFVTTMAAEYPQRNVIGVEKYDSVIISGVERLINTPLPNIRLLREDVEKIPDFFGKREVDRLYINFTDPWPKNRHEKRRLTHQNFLAKYMQVLKDSGEIHMKTDNQDLFEYSLASFSQHGFKLKNIRLDLHRSEMEENIMTEYEERFVKQGMRIYRLEAYR</sequence>
<dbReference type="AlphaFoldDB" id="A0A1H3RWN1"/>
<evidence type="ECO:0000313" key="11">
    <source>
        <dbReference type="Proteomes" id="UP000198935"/>
    </source>
</evidence>
<comment type="catalytic activity">
    <reaction evidence="1 9">
        <text>guanosine(46) in tRNA + S-adenosyl-L-methionine = N(7)-methylguanosine(46) in tRNA + S-adenosyl-L-homocysteine</text>
        <dbReference type="Rhea" id="RHEA:42708"/>
        <dbReference type="Rhea" id="RHEA-COMP:10188"/>
        <dbReference type="Rhea" id="RHEA-COMP:10189"/>
        <dbReference type="ChEBI" id="CHEBI:57856"/>
        <dbReference type="ChEBI" id="CHEBI:59789"/>
        <dbReference type="ChEBI" id="CHEBI:74269"/>
        <dbReference type="ChEBI" id="CHEBI:74480"/>
        <dbReference type="EC" id="2.1.1.33"/>
    </reaction>
</comment>
<dbReference type="OrthoDB" id="9802090at2"/>
<dbReference type="PROSITE" id="PS51625">
    <property type="entry name" value="SAM_MT_TRMB"/>
    <property type="match status" value="1"/>
</dbReference>
<dbReference type="NCBIfam" id="NF001080">
    <property type="entry name" value="PRK00121.2-2"/>
    <property type="match status" value="1"/>
</dbReference>
<keyword evidence="6 9" id="KW-0819">tRNA processing</keyword>
<dbReference type="InterPro" id="IPR055361">
    <property type="entry name" value="tRNA_methyltr_TrmB_bact"/>
</dbReference>
<dbReference type="FunFam" id="3.40.50.150:FF:000035">
    <property type="entry name" value="tRNA (guanine-N(7)-)-methyltransferase"/>
    <property type="match status" value="1"/>
</dbReference>
<comment type="pathway">
    <text evidence="7 9">tRNA modification; N(7)-methylguanine-tRNA biosynthesis.</text>
</comment>
<feature type="binding site" evidence="9">
    <location>
        <begin position="191"/>
        <end position="194"/>
    </location>
    <ligand>
        <name>substrate</name>
    </ligand>
</feature>
<dbReference type="PANTHER" id="PTHR23417">
    <property type="entry name" value="3-DEOXY-D-MANNO-OCTULOSONIC-ACID TRANSFERASE/TRNA GUANINE-N 7 - -METHYLTRANSFERASE"/>
    <property type="match status" value="1"/>
</dbReference>
<dbReference type="CDD" id="cd02440">
    <property type="entry name" value="AdoMet_MTases"/>
    <property type="match status" value="1"/>
</dbReference>
<dbReference type="UniPathway" id="UPA00989"/>
<dbReference type="NCBIfam" id="TIGR00091">
    <property type="entry name" value="tRNA (guanosine(46)-N7)-methyltransferase TrmB"/>
    <property type="match status" value="1"/>
</dbReference>
<protein>
    <recommendedName>
        <fullName evidence="9">tRNA (guanine-N(7)-)-methyltransferase</fullName>
        <ecNumber evidence="9">2.1.1.33</ecNumber>
    </recommendedName>
    <alternativeName>
        <fullName evidence="9">tRNA (guanine(46)-N(7))-methyltransferase</fullName>
    </alternativeName>
    <alternativeName>
        <fullName evidence="9">tRNA(m7G46)-methyltransferase</fullName>
    </alternativeName>
</protein>
<dbReference type="GO" id="GO:0008176">
    <property type="term" value="F:tRNA (guanine(46)-N7)-methyltransferase activity"/>
    <property type="evidence" value="ECO:0007669"/>
    <property type="project" value="UniProtKB-UniRule"/>
</dbReference>
<dbReference type="EC" id="2.1.1.33" evidence="9"/>
<evidence type="ECO:0000256" key="3">
    <source>
        <dbReference type="ARBA" id="ARBA00022603"/>
    </source>
</evidence>
<dbReference type="InterPro" id="IPR029063">
    <property type="entry name" value="SAM-dependent_MTases_sf"/>
</dbReference>
<evidence type="ECO:0000256" key="2">
    <source>
        <dbReference type="ARBA" id="ARBA00003015"/>
    </source>
</evidence>
<evidence type="ECO:0000256" key="1">
    <source>
        <dbReference type="ARBA" id="ARBA00000142"/>
    </source>
</evidence>
<feature type="binding site" evidence="9">
    <location>
        <position position="154"/>
    </location>
    <ligand>
        <name>substrate</name>
    </ligand>
</feature>
<feature type="binding site" evidence="9">
    <location>
        <position position="122"/>
    </location>
    <ligand>
        <name>substrate</name>
    </ligand>
</feature>
<dbReference type="SUPFAM" id="SSF53335">
    <property type="entry name" value="S-adenosyl-L-methionine-dependent methyltransferases"/>
    <property type="match status" value="1"/>
</dbReference>
<name>A0A1H3RWN1_9BACI</name>
<dbReference type="PANTHER" id="PTHR23417:SF14">
    <property type="entry name" value="PENTACOTRIPEPTIDE-REPEAT REGION OF PRORP DOMAIN-CONTAINING PROTEIN"/>
    <property type="match status" value="1"/>
</dbReference>
<dbReference type="Pfam" id="PF02390">
    <property type="entry name" value="Methyltransf_4"/>
    <property type="match status" value="1"/>
</dbReference>
<evidence type="ECO:0000256" key="9">
    <source>
        <dbReference type="HAMAP-Rule" id="MF_01057"/>
    </source>
</evidence>
<feature type="binding site" evidence="9">
    <location>
        <position position="69"/>
    </location>
    <ligand>
        <name>S-adenosyl-L-methionine</name>
        <dbReference type="ChEBI" id="CHEBI:59789"/>
    </ligand>
</feature>
<keyword evidence="5 9" id="KW-0949">S-adenosyl-L-methionine</keyword>
<dbReference type="HAMAP" id="MF_01057">
    <property type="entry name" value="tRNA_methyltr_TrmB"/>
    <property type="match status" value="1"/>
</dbReference>
<evidence type="ECO:0000256" key="8">
    <source>
        <dbReference type="ARBA" id="ARBA00060767"/>
    </source>
</evidence>
<dbReference type="Proteomes" id="UP000198935">
    <property type="component" value="Unassembled WGS sequence"/>
</dbReference>
<dbReference type="InterPro" id="IPR003358">
    <property type="entry name" value="tRNA_(Gua-N-7)_MeTrfase_Trmb"/>
</dbReference>
<proteinExistence type="inferred from homology"/>
<reference evidence="11" key="1">
    <citation type="submission" date="2016-10" db="EMBL/GenBank/DDBJ databases">
        <authorList>
            <person name="Varghese N."/>
            <person name="Submissions S."/>
        </authorList>
    </citation>
    <scope>NUCLEOTIDE SEQUENCE [LARGE SCALE GENOMIC DNA]</scope>
    <source>
        <strain evidence="11">SP</strain>
    </source>
</reference>
<keyword evidence="4 9" id="KW-0808">Transferase</keyword>
<feature type="binding site" evidence="9">
    <location>
        <position position="44"/>
    </location>
    <ligand>
        <name>S-adenosyl-L-methionine</name>
        <dbReference type="ChEBI" id="CHEBI:59789"/>
    </ligand>
</feature>
<evidence type="ECO:0000256" key="4">
    <source>
        <dbReference type="ARBA" id="ARBA00022679"/>
    </source>
</evidence>
<dbReference type="STRING" id="1503961.SAMN05421736_10959"/>
<evidence type="ECO:0000256" key="7">
    <source>
        <dbReference type="ARBA" id="ARBA00060552"/>
    </source>
</evidence>
<dbReference type="EMBL" id="FNPI01000009">
    <property type="protein sequence ID" value="SDZ29259.1"/>
    <property type="molecule type" value="Genomic_DNA"/>
</dbReference>
<dbReference type="Gene3D" id="3.40.50.150">
    <property type="entry name" value="Vaccinia Virus protein VP39"/>
    <property type="match status" value="1"/>
</dbReference>
<comment type="function">
    <text evidence="2 9">Catalyzes the formation of N(7)-methylguanine at position 46 (m7G46) in tRNA.</text>
</comment>
<accession>A0A1H3RWN1</accession>
<dbReference type="GO" id="GO:0043527">
    <property type="term" value="C:tRNA methyltransferase complex"/>
    <property type="evidence" value="ECO:0007669"/>
    <property type="project" value="TreeGrafter"/>
</dbReference>
<keyword evidence="3 9" id="KW-0489">Methyltransferase</keyword>
<evidence type="ECO:0000256" key="6">
    <source>
        <dbReference type="ARBA" id="ARBA00022694"/>
    </source>
</evidence>
<feature type="binding site" evidence="9">
    <location>
        <position position="96"/>
    </location>
    <ligand>
        <name>S-adenosyl-L-methionine</name>
        <dbReference type="ChEBI" id="CHEBI:59789"/>
    </ligand>
</feature>
<evidence type="ECO:0000256" key="5">
    <source>
        <dbReference type="ARBA" id="ARBA00022691"/>
    </source>
</evidence>
<comment type="similarity">
    <text evidence="8 9">Belongs to the class I-like SAM-binding methyltransferase superfamily. TrmB family.</text>
</comment>
<gene>
    <name evidence="9" type="primary">trmB</name>
    <name evidence="10" type="ORF">SAMN05421736_10959</name>
</gene>
<keyword evidence="11" id="KW-1185">Reference proteome</keyword>
<organism evidence="10 11">
    <name type="scientific">Evansella caseinilytica</name>
    <dbReference type="NCBI Taxonomy" id="1503961"/>
    <lineage>
        <taxon>Bacteria</taxon>
        <taxon>Bacillati</taxon>
        <taxon>Bacillota</taxon>
        <taxon>Bacilli</taxon>
        <taxon>Bacillales</taxon>
        <taxon>Bacillaceae</taxon>
        <taxon>Evansella</taxon>
    </lineage>
</organism>